<evidence type="ECO:0000256" key="9">
    <source>
        <dbReference type="ARBA" id="ARBA00038983"/>
    </source>
</evidence>
<keyword evidence="6" id="KW-0520">NAD</keyword>
<comment type="catalytic activity">
    <reaction evidence="10">
        <text>(S)-2,3,4,5-tetrahydrodipicolinate + NADP(+) + H2O = (2S,4S)-4-hydroxy-2,3,4,5-tetrahydrodipicolinate + NADPH + H(+)</text>
        <dbReference type="Rhea" id="RHEA:35331"/>
        <dbReference type="ChEBI" id="CHEBI:15377"/>
        <dbReference type="ChEBI" id="CHEBI:15378"/>
        <dbReference type="ChEBI" id="CHEBI:16845"/>
        <dbReference type="ChEBI" id="CHEBI:57783"/>
        <dbReference type="ChEBI" id="CHEBI:58349"/>
        <dbReference type="ChEBI" id="CHEBI:67139"/>
        <dbReference type="EC" id="1.17.1.8"/>
    </reaction>
</comment>
<keyword evidence="3" id="KW-0521">NADP</keyword>
<sequence>MKNKLNEITNKTVVVVGGNGNMGTMVSEYIDGLEGYDVIGIIDPNNSGTKFNSLSISDDIICDYIFEFSPSSVVNDNIPKLIDNKSKLIIGSSGVNNDSLELLKNANKAVSVIPNFSIGAAIQKLYSQKLTSIFPNVHIVEKHHKGKEDAPSGTSKDFASSLENVQPSEISGDYYAVSNENSLNIYSLRSDEYLAEQEVVFSKNHEEFILEHKVFDRKAYLSGVQLVLQEMEQQDSYIHGLENLLNKSMDI</sequence>
<keyword evidence="5" id="KW-0560">Oxidoreductase</keyword>
<dbReference type="InterPro" id="IPR023940">
    <property type="entry name" value="DHDPR_bac"/>
</dbReference>
<dbReference type="GO" id="GO:0005829">
    <property type="term" value="C:cytosol"/>
    <property type="evidence" value="ECO:0007669"/>
    <property type="project" value="TreeGrafter"/>
</dbReference>
<dbReference type="SUPFAM" id="SSF51735">
    <property type="entry name" value="NAD(P)-binding Rossmann-fold domains"/>
    <property type="match status" value="1"/>
</dbReference>
<organism evidence="14">
    <name type="scientific">Candidatus Actinomarina minuta</name>
    <dbReference type="NCBI Taxonomy" id="1389454"/>
    <lineage>
        <taxon>Bacteria</taxon>
        <taxon>Bacillati</taxon>
        <taxon>Actinomycetota</taxon>
        <taxon>Actinomycetes</taxon>
        <taxon>Candidatus Actinomarinidae</taxon>
        <taxon>Candidatus Actinomarinales</taxon>
        <taxon>Candidatus Actinomarineae</taxon>
        <taxon>Candidatus Actinomarinaceae</taxon>
        <taxon>Candidatus Actinomarina</taxon>
    </lineage>
</organism>
<dbReference type="EC" id="1.17.1.8" evidence="9"/>
<evidence type="ECO:0000259" key="13">
    <source>
        <dbReference type="Pfam" id="PF05173"/>
    </source>
</evidence>
<evidence type="ECO:0000256" key="3">
    <source>
        <dbReference type="ARBA" id="ARBA00022857"/>
    </source>
</evidence>
<dbReference type="GO" id="GO:0009089">
    <property type="term" value="P:lysine biosynthetic process via diaminopimelate"/>
    <property type="evidence" value="ECO:0007669"/>
    <property type="project" value="InterPro"/>
</dbReference>
<dbReference type="GO" id="GO:0008839">
    <property type="term" value="F:4-hydroxy-tetrahydrodipicolinate reductase"/>
    <property type="evidence" value="ECO:0007669"/>
    <property type="project" value="UniProtKB-EC"/>
</dbReference>
<dbReference type="Pfam" id="PF01113">
    <property type="entry name" value="DapB_N"/>
    <property type="match status" value="1"/>
</dbReference>
<comment type="pathway">
    <text evidence="8">Amino-acid biosynthesis; L-lysine biosynthesis via DAP pathway; (S)-tetrahydrodipicolinate from L-aspartate: step 4/4.</text>
</comment>
<evidence type="ECO:0000256" key="7">
    <source>
        <dbReference type="ARBA" id="ARBA00023154"/>
    </source>
</evidence>
<dbReference type="Gene3D" id="3.40.50.720">
    <property type="entry name" value="NAD(P)-binding Rossmann-like Domain"/>
    <property type="match status" value="1"/>
</dbReference>
<dbReference type="Pfam" id="PF05173">
    <property type="entry name" value="DapB_C"/>
    <property type="match status" value="1"/>
</dbReference>
<dbReference type="GO" id="GO:0019877">
    <property type="term" value="P:diaminopimelate biosynthetic process"/>
    <property type="evidence" value="ECO:0007669"/>
    <property type="project" value="UniProtKB-KW"/>
</dbReference>
<dbReference type="InterPro" id="IPR022663">
    <property type="entry name" value="DapB_C"/>
</dbReference>
<comment type="catalytic activity">
    <reaction evidence="11">
        <text>(S)-2,3,4,5-tetrahydrodipicolinate + NAD(+) + H2O = (2S,4S)-4-hydroxy-2,3,4,5-tetrahydrodipicolinate + NADH + H(+)</text>
        <dbReference type="Rhea" id="RHEA:35323"/>
        <dbReference type="ChEBI" id="CHEBI:15377"/>
        <dbReference type="ChEBI" id="CHEBI:15378"/>
        <dbReference type="ChEBI" id="CHEBI:16845"/>
        <dbReference type="ChEBI" id="CHEBI:57540"/>
        <dbReference type="ChEBI" id="CHEBI:57945"/>
        <dbReference type="ChEBI" id="CHEBI:67139"/>
        <dbReference type="EC" id="1.17.1.8"/>
    </reaction>
</comment>
<dbReference type="SUPFAM" id="SSF55347">
    <property type="entry name" value="Glyceraldehyde-3-phosphate dehydrogenase-like, C-terminal domain"/>
    <property type="match status" value="1"/>
</dbReference>
<keyword evidence="4" id="KW-0220">Diaminopimelate biosynthesis</keyword>
<feature type="domain" description="Dihydrodipicolinate reductase N-terminal" evidence="12">
    <location>
        <begin position="13"/>
        <end position="113"/>
    </location>
</feature>
<dbReference type="EMBL" id="KC811119">
    <property type="protein sequence ID" value="AGQ19015.1"/>
    <property type="molecule type" value="Genomic_DNA"/>
</dbReference>
<comment type="similarity">
    <text evidence="1">Belongs to the DapB family.</text>
</comment>
<dbReference type="InterPro" id="IPR036291">
    <property type="entry name" value="NAD(P)-bd_dom_sf"/>
</dbReference>
<evidence type="ECO:0000256" key="2">
    <source>
        <dbReference type="ARBA" id="ARBA00022605"/>
    </source>
</evidence>
<feature type="domain" description="Dihydrodipicolinate reductase C-terminal" evidence="13">
    <location>
        <begin position="124"/>
        <end position="245"/>
    </location>
</feature>
<reference evidence="14" key="1">
    <citation type="journal article" date="2013" name="Sci. Rep.">
        <title>Metagenomics uncovers a new group of low GC and ultra-small marine Actinobacteria.</title>
        <authorList>
            <person name="Ghai R."/>
            <person name="Mizuno C.M."/>
            <person name="Picazo A."/>
            <person name="Camacho A."/>
            <person name="Rodriguez-Valera F."/>
        </authorList>
    </citation>
    <scope>NUCLEOTIDE SEQUENCE</scope>
</reference>
<keyword evidence="2" id="KW-0028">Amino-acid biosynthesis</keyword>
<proteinExistence type="inferred from homology"/>
<dbReference type="PANTHER" id="PTHR20836">
    <property type="entry name" value="DIHYDRODIPICOLINATE REDUCTASE"/>
    <property type="match status" value="1"/>
</dbReference>
<dbReference type="AlphaFoldDB" id="S5DQ93"/>
<evidence type="ECO:0000256" key="4">
    <source>
        <dbReference type="ARBA" id="ARBA00022915"/>
    </source>
</evidence>
<evidence type="ECO:0000256" key="8">
    <source>
        <dbReference type="ARBA" id="ARBA00037922"/>
    </source>
</evidence>
<evidence type="ECO:0000256" key="11">
    <source>
        <dbReference type="ARBA" id="ARBA00049396"/>
    </source>
</evidence>
<evidence type="ECO:0000313" key="14">
    <source>
        <dbReference type="EMBL" id="AGQ19015.1"/>
    </source>
</evidence>
<dbReference type="Gene3D" id="3.30.360.10">
    <property type="entry name" value="Dihydrodipicolinate Reductase, domain 2"/>
    <property type="match status" value="1"/>
</dbReference>
<evidence type="ECO:0000259" key="12">
    <source>
        <dbReference type="Pfam" id="PF01113"/>
    </source>
</evidence>
<accession>S5DQ93</accession>
<dbReference type="PANTHER" id="PTHR20836:SF0">
    <property type="entry name" value="4-HYDROXY-TETRAHYDRODIPICOLINATE REDUCTASE 1, CHLOROPLASTIC-RELATED"/>
    <property type="match status" value="1"/>
</dbReference>
<protein>
    <recommendedName>
        <fullName evidence="9">4-hydroxy-tetrahydrodipicolinate reductase</fullName>
        <ecNumber evidence="9">1.17.1.8</ecNumber>
    </recommendedName>
</protein>
<keyword evidence="7" id="KW-0457">Lysine biosynthesis</keyword>
<dbReference type="PIRSF" id="PIRSF000161">
    <property type="entry name" value="DHPR"/>
    <property type="match status" value="1"/>
</dbReference>
<evidence type="ECO:0000256" key="1">
    <source>
        <dbReference type="ARBA" id="ARBA00006642"/>
    </source>
</evidence>
<dbReference type="InterPro" id="IPR000846">
    <property type="entry name" value="DapB_N"/>
</dbReference>
<name>S5DQ93_9ACTN</name>
<evidence type="ECO:0000256" key="5">
    <source>
        <dbReference type="ARBA" id="ARBA00023002"/>
    </source>
</evidence>
<evidence type="ECO:0000256" key="10">
    <source>
        <dbReference type="ARBA" id="ARBA00049080"/>
    </source>
</evidence>
<evidence type="ECO:0000256" key="6">
    <source>
        <dbReference type="ARBA" id="ARBA00023027"/>
    </source>
</evidence>